<dbReference type="SMART" id="SM00220">
    <property type="entry name" value="S_TKc"/>
    <property type="match status" value="1"/>
</dbReference>
<dbReference type="PANTHER" id="PTHR48013">
    <property type="entry name" value="DUAL SPECIFICITY MITOGEN-ACTIVATED PROTEIN KINASE KINASE 5-RELATED"/>
    <property type="match status" value="1"/>
</dbReference>
<keyword evidence="4 10" id="KW-0067">ATP-binding</keyword>
<evidence type="ECO:0000256" key="9">
    <source>
        <dbReference type="ARBA" id="ARBA00051693"/>
    </source>
</evidence>
<accession>A0A9P7VB17</accession>
<dbReference type="Pfam" id="PF00069">
    <property type="entry name" value="Pkinase"/>
    <property type="match status" value="1"/>
</dbReference>
<comment type="catalytic activity">
    <reaction evidence="8">
        <text>L-threonyl-[protein] + ATP = O-phospho-L-threonyl-[protein] + ADP + H(+)</text>
        <dbReference type="Rhea" id="RHEA:46608"/>
        <dbReference type="Rhea" id="RHEA-COMP:11060"/>
        <dbReference type="Rhea" id="RHEA-COMP:11605"/>
        <dbReference type="ChEBI" id="CHEBI:15378"/>
        <dbReference type="ChEBI" id="CHEBI:30013"/>
        <dbReference type="ChEBI" id="CHEBI:30616"/>
        <dbReference type="ChEBI" id="CHEBI:61977"/>
        <dbReference type="ChEBI" id="CHEBI:456216"/>
        <dbReference type="EC" id="2.7.12.2"/>
    </reaction>
</comment>
<feature type="compositionally biased region" description="Polar residues" evidence="11">
    <location>
        <begin position="649"/>
        <end position="658"/>
    </location>
</feature>
<dbReference type="GeneID" id="66117725"/>
<dbReference type="InterPro" id="IPR011009">
    <property type="entry name" value="Kinase-like_dom_sf"/>
</dbReference>
<feature type="compositionally biased region" description="Low complexity" evidence="11">
    <location>
        <begin position="605"/>
        <end position="621"/>
    </location>
</feature>
<organism evidence="13 14">
    <name type="scientific">Scheffersomyces spartinae</name>
    <dbReference type="NCBI Taxonomy" id="45513"/>
    <lineage>
        <taxon>Eukaryota</taxon>
        <taxon>Fungi</taxon>
        <taxon>Dikarya</taxon>
        <taxon>Ascomycota</taxon>
        <taxon>Saccharomycotina</taxon>
        <taxon>Pichiomycetes</taxon>
        <taxon>Debaryomycetaceae</taxon>
        <taxon>Scheffersomyces</taxon>
    </lineage>
</organism>
<evidence type="ECO:0000256" key="7">
    <source>
        <dbReference type="ARBA" id="ARBA00049014"/>
    </source>
</evidence>
<dbReference type="PROSITE" id="PS00107">
    <property type="entry name" value="PROTEIN_KINASE_ATP"/>
    <property type="match status" value="1"/>
</dbReference>
<dbReference type="InterPro" id="IPR017441">
    <property type="entry name" value="Protein_kinase_ATP_BS"/>
</dbReference>
<protein>
    <recommendedName>
        <fullName evidence="6">mitogen-activated protein kinase kinase</fullName>
        <ecNumber evidence="6">2.7.12.2</ecNumber>
    </recommendedName>
</protein>
<evidence type="ECO:0000256" key="4">
    <source>
        <dbReference type="ARBA" id="ARBA00022840"/>
    </source>
</evidence>
<gene>
    <name evidence="13" type="primary">PTK2</name>
    <name evidence="13" type="ORF">KQ657_004351</name>
</gene>
<evidence type="ECO:0000313" key="14">
    <source>
        <dbReference type="Proteomes" id="UP000790833"/>
    </source>
</evidence>
<evidence type="ECO:0000313" key="13">
    <source>
        <dbReference type="EMBL" id="KAG7194674.1"/>
    </source>
</evidence>
<name>A0A9P7VB17_9ASCO</name>
<feature type="compositionally biased region" description="Polar residues" evidence="11">
    <location>
        <begin position="46"/>
        <end position="87"/>
    </location>
</feature>
<feature type="region of interest" description="Disordered" evidence="11">
    <location>
        <begin position="10"/>
        <end position="187"/>
    </location>
</feature>
<comment type="catalytic activity">
    <reaction evidence="9">
        <text>L-tyrosyl-[protein] + ATP = O-phospho-L-tyrosyl-[protein] + ADP + H(+)</text>
        <dbReference type="Rhea" id="RHEA:10596"/>
        <dbReference type="Rhea" id="RHEA-COMP:10136"/>
        <dbReference type="Rhea" id="RHEA-COMP:20101"/>
        <dbReference type="ChEBI" id="CHEBI:15378"/>
        <dbReference type="ChEBI" id="CHEBI:30616"/>
        <dbReference type="ChEBI" id="CHEBI:46858"/>
        <dbReference type="ChEBI" id="CHEBI:61978"/>
        <dbReference type="ChEBI" id="CHEBI:456216"/>
        <dbReference type="EC" id="2.7.12.2"/>
    </reaction>
</comment>
<feature type="compositionally biased region" description="Polar residues" evidence="11">
    <location>
        <begin position="107"/>
        <end position="117"/>
    </location>
</feature>
<evidence type="ECO:0000259" key="12">
    <source>
        <dbReference type="PROSITE" id="PS50011"/>
    </source>
</evidence>
<dbReference type="GO" id="GO:0004708">
    <property type="term" value="F:MAP kinase kinase activity"/>
    <property type="evidence" value="ECO:0007669"/>
    <property type="project" value="UniProtKB-EC"/>
</dbReference>
<dbReference type="SUPFAM" id="SSF56112">
    <property type="entry name" value="Protein kinase-like (PK-like)"/>
    <property type="match status" value="1"/>
</dbReference>
<dbReference type="Gene3D" id="1.10.510.10">
    <property type="entry name" value="Transferase(Phosphotransferase) domain 1"/>
    <property type="match status" value="1"/>
</dbReference>
<feature type="binding site" evidence="10">
    <location>
        <position position="283"/>
    </location>
    <ligand>
        <name>ATP</name>
        <dbReference type="ChEBI" id="CHEBI:30616"/>
    </ligand>
</feature>
<evidence type="ECO:0000256" key="5">
    <source>
        <dbReference type="ARBA" id="ARBA00038035"/>
    </source>
</evidence>
<dbReference type="EC" id="2.7.12.2" evidence="6"/>
<feature type="domain" description="Protein kinase" evidence="12">
    <location>
        <begin position="253"/>
        <end position="564"/>
    </location>
</feature>
<proteinExistence type="inferred from homology"/>
<comment type="similarity">
    <text evidence="5">Belongs to the protein kinase superfamily. STE Ser/Thr protein kinase family. MAP kinase kinase subfamily.</text>
</comment>
<dbReference type="EMBL" id="JAHMUF010000006">
    <property type="protein sequence ID" value="KAG7194674.1"/>
    <property type="molecule type" value="Genomic_DNA"/>
</dbReference>
<dbReference type="PROSITE" id="PS50011">
    <property type="entry name" value="PROTEIN_KINASE_DOM"/>
    <property type="match status" value="1"/>
</dbReference>
<dbReference type="RefSeq" id="XP_043050221.1">
    <property type="nucleotide sequence ID" value="XM_043195024.1"/>
</dbReference>
<dbReference type="Proteomes" id="UP000790833">
    <property type="component" value="Unassembled WGS sequence"/>
</dbReference>
<dbReference type="InterPro" id="IPR008271">
    <property type="entry name" value="Ser/Thr_kinase_AS"/>
</dbReference>
<evidence type="ECO:0000256" key="3">
    <source>
        <dbReference type="ARBA" id="ARBA00022777"/>
    </source>
</evidence>
<dbReference type="AlphaFoldDB" id="A0A9P7VB17"/>
<keyword evidence="1" id="KW-0808">Transferase</keyword>
<sequence>MAGLKGIFKKDKDIAYQSESSSSSHGSLSKLFHHSSPTPNPALLSPANTKTSANIKRSNSHSHPSTTKAIESSLNSSTPPPKTTLSRAATLAHIQHINDRNHKKSVARSSTSTPNEWNNTAESSTTTSSTNNTTTTTTTTTTDEKHPATSKPVRMGLPPVIPLSMSNSRSGTHQGNNRSRSSSSATHEKIVYNPFGINKDQVVDNTPKSTSFYLAGGVDFERLVANPVKDPNDYLPEELRQRHVNLFDCYEIEHQLKKLGDGGSSDVRIINALNHKKEFYALKKFTLLAKESDEEFYKRIIKEYILSKRIAKSRHVVDCIALVRIQSMGSLTRGWGMVMEFCQGGDLFNTIVKPGWKRVPLTERYCIFKQVAYGLKFLHECDIVHRDLKPENVLIDANGICKLCDFGVSDYGHTVHLDFSSPVKLSTAYVGSPPYVPPEVMKLKELSSSELSKWAYDPFKMDCWALGMLLFCIAYGGVPFQKANNDDHGFRDYKFNHDRYCSAHPLFKNNGGCSDGEYSKGPGSEFKWAAAFHSVGASRVAWKLCDISVNNRYTLDLLFKDPWFTSLEMCVYENDDQDVCFIPGHSDLTAPHTHIGGPQNGGGSTSSPSTGTPNSRTNSRRGTAHDMPQTPIRSMLDLTSLDPKKKLSSQHAHASQAQDGAPSTPLKDNASIHSNSSLSFTPLHLKKEDAVEGGEVLTSGEKEVVEGAEKEAILPEESASEIPNSNSFVSLSNAGNNANANAIEPIEEEGEAEVEEDPQHREVAAAEQQQQQHIAAGSVPIPSTVPLELSMSGTIPTPSGTPANDNVNAHAPVHGLPSTGIGHLTVNTNVAASNEPRHCEPQVFKSNSTILKLGADGACELGYKLKKHHHLDVSNVAIQSFSGSVRRR</sequence>
<feature type="region of interest" description="Disordered" evidence="11">
    <location>
        <begin position="591"/>
        <end position="632"/>
    </location>
</feature>
<dbReference type="InterPro" id="IPR000719">
    <property type="entry name" value="Prot_kinase_dom"/>
</dbReference>
<comment type="caution">
    <text evidence="13">The sequence shown here is derived from an EMBL/GenBank/DDBJ whole genome shotgun (WGS) entry which is preliminary data.</text>
</comment>
<feature type="region of interest" description="Disordered" evidence="11">
    <location>
        <begin position="644"/>
        <end position="676"/>
    </location>
</feature>
<dbReference type="PANTHER" id="PTHR48013:SF9">
    <property type="entry name" value="DUAL SPECIFICITY MITOGEN-ACTIVATED PROTEIN KINASE KINASE 5"/>
    <property type="match status" value="1"/>
</dbReference>
<feature type="compositionally biased region" description="Polar residues" evidence="11">
    <location>
        <begin position="164"/>
        <end position="185"/>
    </location>
</feature>
<dbReference type="PROSITE" id="PS00108">
    <property type="entry name" value="PROTEIN_KINASE_ST"/>
    <property type="match status" value="1"/>
</dbReference>
<evidence type="ECO:0000256" key="6">
    <source>
        <dbReference type="ARBA" id="ARBA00038999"/>
    </source>
</evidence>
<feature type="compositionally biased region" description="Low complexity" evidence="11">
    <location>
        <begin position="118"/>
        <end position="141"/>
    </location>
</feature>
<evidence type="ECO:0000256" key="8">
    <source>
        <dbReference type="ARBA" id="ARBA00049299"/>
    </source>
</evidence>
<evidence type="ECO:0000256" key="11">
    <source>
        <dbReference type="SAM" id="MobiDB-lite"/>
    </source>
</evidence>
<keyword evidence="14" id="KW-1185">Reference proteome</keyword>
<dbReference type="OrthoDB" id="4062651at2759"/>
<keyword evidence="3" id="KW-0418">Kinase</keyword>
<evidence type="ECO:0000256" key="1">
    <source>
        <dbReference type="ARBA" id="ARBA00022679"/>
    </source>
</evidence>
<reference evidence="13" key="1">
    <citation type="submission" date="2021-03" db="EMBL/GenBank/DDBJ databases">
        <authorList>
            <person name="Palmer J.M."/>
        </authorList>
    </citation>
    <scope>NUCLEOTIDE SEQUENCE</scope>
    <source>
        <strain evidence="13">ARV_011</strain>
    </source>
</reference>
<comment type="catalytic activity">
    <reaction evidence="7">
        <text>L-seryl-[protein] + ATP = O-phospho-L-seryl-[protein] + ADP + H(+)</text>
        <dbReference type="Rhea" id="RHEA:17989"/>
        <dbReference type="Rhea" id="RHEA-COMP:9863"/>
        <dbReference type="Rhea" id="RHEA-COMP:11604"/>
        <dbReference type="ChEBI" id="CHEBI:15378"/>
        <dbReference type="ChEBI" id="CHEBI:29999"/>
        <dbReference type="ChEBI" id="CHEBI:30616"/>
        <dbReference type="ChEBI" id="CHEBI:83421"/>
        <dbReference type="ChEBI" id="CHEBI:456216"/>
        <dbReference type="EC" id="2.7.12.2"/>
    </reaction>
</comment>
<feature type="compositionally biased region" description="Low complexity" evidence="11">
    <location>
        <begin position="18"/>
        <end position="36"/>
    </location>
</feature>
<dbReference type="GO" id="GO:0030447">
    <property type="term" value="P:filamentous growth"/>
    <property type="evidence" value="ECO:0007669"/>
    <property type="project" value="UniProtKB-ARBA"/>
</dbReference>
<keyword evidence="2 10" id="KW-0547">Nucleotide-binding</keyword>
<evidence type="ECO:0000256" key="10">
    <source>
        <dbReference type="PROSITE-ProRule" id="PRU10141"/>
    </source>
</evidence>
<dbReference type="GO" id="GO:0005524">
    <property type="term" value="F:ATP binding"/>
    <property type="evidence" value="ECO:0007669"/>
    <property type="project" value="UniProtKB-UniRule"/>
</dbReference>
<evidence type="ECO:0000256" key="2">
    <source>
        <dbReference type="ARBA" id="ARBA00022741"/>
    </source>
</evidence>
<feature type="region of interest" description="Disordered" evidence="11">
    <location>
        <begin position="748"/>
        <end position="773"/>
    </location>
</feature>